<reference evidence="1 2" key="1">
    <citation type="submission" date="2016-09" db="EMBL/GenBank/DDBJ databases">
        <authorList>
            <person name="Capua I."/>
            <person name="De Benedictis P."/>
            <person name="Joannis T."/>
            <person name="Lombin L.H."/>
            <person name="Cattoli G."/>
        </authorList>
    </citation>
    <scope>NUCLEOTIDE SEQUENCE [LARGE SCALE GENOMIC DNA]</scope>
    <source>
        <strain evidence="1 2">A7P-90m</strain>
    </source>
</reference>
<organism evidence="1 2">
    <name type="scientific">Williamwhitmania taraxaci</name>
    <dbReference type="NCBI Taxonomy" id="1640674"/>
    <lineage>
        <taxon>Bacteria</taxon>
        <taxon>Pseudomonadati</taxon>
        <taxon>Bacteroidota</taxon>
        <taxon>Bacteroidia</taxon>
        <taxon>Bacteroidales</taxon>
        <taxon>Williamwhitmaniaceae</taxon>
        <taxon>Williamwhitmania</taxon>
    </lineage>
</organism>
<dbReference type="OrthoDB" id="881590at2"/>
<gene>
    <name evidence="1" type="ORF">SAMN05216323_103530</name>
</gene>
<accession>A0A1G6MBX3</accession>
<sequence>MRFLADEDYSVQLRTEIARIIDATEDRVKLVRAEGMAIAQIRNHLSGRYDCAKIFAPAVADEPDTRDQYVVMLVIDLALYHLWSKEAANNIPKHRELRYNDALEWLKDVQNGKDADLPANTDSAGNEVSDVRIYSLRTQGDNQY</sequence>
<dbReference type="RefSeq" id="WP_092438611.1">
    <property type="nucleotide sequence ID" value="NZ_FMYP01000035.1"/>
</dbReference>
<evidence type="ECO:0008006" key="3">
    <source>
        <dbReference type="Google" id="ProtNLM"/>
    </source>
</evidence>
<dbReference type="InterPro" id="IPR009752">
    <property type="entry name" value="Phage_Mu_GpJ"/>
</dbReference>
<dbReference type="Proteomes" id="UP000199452">
    <property type="component" value="Unassembled WGS sequence"/>
</dbReference>
<name>A0A1G6MBX3_9BACT</name>
<evidence type="ECO:0000313" key="1">
    <source>
        <dbReference type="EMBL" id="SDC52960.1"/>
    </source>
</evidence>
<dbReference type="Pfam" id="PF07030">
    <property type="entry name" value="Phage_Mu_Gp36"/>
    <property type="match status" value="1"/>
</dbReference>
<evidence type="ECO:0000313" key="2">
    <source>
        <dbReference type="Proteomes" id="UP000199452"/>
    </source>
</evidence>
<proteinExistence type="predicted"/>
<keyword evidence="2" id="KW-1185">Reference proteome</keyword>
<dbReference type="EMBL" id="FMYP01000035">
    <property type="protein sequence ID" value="SDC52960.1"/>
    <property type="molecule type" value="Genomic_DNA"/>
</dbReference>
<protein>
    <recommendedName>
        <fullName evidence="3">Mu-like prophage protein gp36</fullName>
    </recommendedName>
</protein>
<dbReference type="STRING" id="1640674.SAMN05216323_103530"/>
<dbReference type="AlphaFoldDB" id="A0A1G6MBX3"/>